<dbReference type="STRING" id="930131.SAMN05216389_104138"/>
<feature type="transmembrane region" description="Helical" evidence="5">
    <location>
        <begin position="123"/>
        <end position="146"/>
    </location>
</feature>
<keyword evidence="4 5" id="KW-0472">Membrane</keyword>
<evidence type="ECO:0000259" key="6">
    <source>
        <dbReference type="Pfam" id="PF12698"/>
    </source>
</evidence>
<reference evidence="7 8" key="1">
    <citation type="submission" date="2016-10" db="EMBL/GenBank/DDBJ databases">
        <authorList>
            <person name="de Groot N.N."/>
        </authorList>
    </citation>
    <scope>NUCLEOTIDE SEQUENCE [LARGE SCALE GENOMIC DNA]</scope>
    <source>
        <strain evidence="7 8">IBRC-M 10780</strain>
    </source>
</reference>
<dbReference type="InterPro" id="IPR013525">
    <property type="entry name" value="ABC2_TM"/>
</dbReference>
<dbReference type="GO" id="GO:0140359">
    <property type="term" value="F:ABC-type transporter activity"/>
    <property type="evidence" value="ECO:0007669"/>
    <property type="project" value="InterPro"/>
</dbReference>
<feature type="transmembrane region" description="Helical" evidence="5">
    <location>
        <begin position="207"/>
        <end position="229"/>
    </location>
</feature>
<feature type="transmembrane region" description="Helical" evidence="5">
    <location>
        <begin position="92"/>
        <end position="117"/>
    </location>
</feature>
<dbReference type="RefSeq" id="WP_090867970.1">
    <property type="nucleotide sequence ID" value="NZ_FOHE01000004.1"/>
</dbReference>
<protein>
    <submittedName>
        <fullName evidence="7">ABC-2 type transport system permease protein</fullName>
    </submittedName>
</protein>
<accession>A0A1I0B3L6</accession>
<evidence type="ECO:0000256" key="1">
    <source>
        <dbReference type="ARBA" id="ARBA00004141"/>
    </source>
</evidence>
<keyword evidence="8" id="KW-1185">Reference proteome</keyword>
<keyword evidence="2 5" id="KW-0812">Transmembrane</keyword>
<feature type="transmembrane region" description="Helical" evidence="5">
    <location>
        <begin position="153"/>
        <end position="170"/>
    </location>
</feature>
<proteinExistence type="predicted"/>
<feature type="transmembrane region" description="Helical" evidence="5">
    <location>
        <begin position="51"/>
        <end position="71"/>
    </location>
</feature>
<dbReference type="Proteomes" id="UP000198618">
    <property type="component" value="Unassembled WGS sequence"/>
</dbReference>
<keyword evidence="3 5" id="KW-1133">Transmembrane helix</keyword>
<name>A0A1I0B3L6_9BACI</name>
<evidence type="ECO:0000313" key="8">
    <source>
        <dbReference type="Proteomes" id="UP000198618"/>
    </source>
</evidence>
<dbReference type="GO" id="GO:0016020">
    <property type="term" value="C:membrane"/>
    <property type="evidence" value="ECO:0007669"/>
    <property type="project" value="UniProtKB-SubCell"/>
</dbReference>
<dbReference type="EMBL" id="FOHE01000004">
    <property type="protein sequence ID" value="SET00551.1"/>
    <property type="molecule type" value="Genomic_DNA"/>
</dbReference>
<feature type="domain" description="ABC-2 type transporter transmembrane" evidence="6">
    <location>
        <begin position="53"/>
        <end position="226"/>
    </location>
</feature>
<feature type="transmembrane region" description="Helical" evidence="5">
    <location>
        <begin position="21"/>
        <end position="39"/>
    </location>
</feature>
<evidence type="ECO:0000256" key="4">
    <source>
        <dbReference type="ARBA" id="ARBA00023136"/>
    </source>
</evidence>
<dbReference type="AlphaFoldDB" id="A0A1I0B3L6"/>
<organism evidence="7 8">
    <name type="scientific">Oceanobacillus limi</name>
    <dbReference type="NCBI Taxonomy" id="930131"/>
    <lineage>
        <taxon>Bacteria</taxon>
        <taxon>Bacillati</taxon>
        <taxon>Bacillota</taxon>
        <taxon>Bacilli</taxon>
        <taxon>Bacillales</taxon>
        <taxon>Bacillaceae</taxon>
        <taxon>Oceanobacillus</taxon>
    </lineage>
</organism>
<evidence type="ECO:0000256" key="5">
    <source>
        <dbReference type="SAM" id="Phobius"/>
    </source>
</evidence>
<evidence type="ECO:0000256" key="2">
    <source>
        <dbReference type="ARBA" id="ARBA00022692"/>
    </source>
</evidence>
<sequence length="236" mass="26279">MSLSLKRIYAIFLKDLKDLSKNLYVSSIVILPLFFAIMYSRIDQPTIEIHYLIINLTLVSITATIQCAVIAEEKEKNTLRGLMLSPATVLEILTGKSFVSLVLTAVTILVCMNITGYMPENTVFVLIAILLSCVFYLGLGTLLGLVTRTVVEASVIIMPFLFLFGFGSQLQGLTDQYSILAFVNYMPNTQLIEFAHKVEDGLGFADLWSHLLIILAWGVAIGILTIGVYRKREMDE</sequence>
<dbReference type="OrthoDB" id="3182222at2"/>
<comment type="subcellular location">
    <subcellularLocation>
        <location evidence="1">Membrane</location>
        <topology evidence="1">Multi-pass membrane protein</topology>
    </subcellularLocation>
</comment>
<evidence type="ECO:0000256" key="3">
    <source>
        <dbReference type="ARBA" id="ARBA00022989"/>
    </source>
</evidence>
<evidence type="ECO:0000313" key="7">
    <source>
        <dbReference type="EMBL" id="SET00551.1"/>
    </source>
</evidence>
<dbReference type="Pfam" id="PF12698">
    <property type="entry name" value="ABC2_membrane_3"/>
    <property type="match status" value="1"/>
</dbReference>
<gene>
    <name evidence="7" type="ORF">SAMN05216389_104138</name>
</gene>